<accession>A0A836YZB9</accession>
<evidence type="ECO:0000313" key="3">
    <source>
        <dbReference type="Proteomes" id="UP000027036"/>
    </source>
</evidence>
<evidence type="ECO:0000313" key="2">
    <source>
        <dbReference type="EMBL" id="KDB48940.1"/>
    </source>
</evidence>
<name>A0A836YZB9_GLAPU</name>
<protein>
    <submittedName>
        <fullName evidence="2">Transposase</fullName>
    </submittedName>
</protein>
<dbReference type="AlphaFoldDB" id="A0A836YZB9"/>
<feature type="domain" description="HTH Mu-type" evidence="1">
    <location>
        <begin position="8"/>
        <end position="74"/>
    </location>
</feature>
<organism evidence="2 3">
    <name type="scientific">Glaesserella parasuis HPS10</name>
    <dbReference type="NCBI Taxonomy" id="1450514"/>
    <lineage>
        <taxon>Bacteria</taxon>
        <taxon>Pseudomonadati</taxon>
        <taxon>Pseudomonadota</taxon>
        <taxon>Gammaproteobacteria</taxon>
        <taxon>Pasteurellales</taxon>
        <taxon>Pasteurellaceae</taxon>
        <taxon>Glaesserella</taxon>
    </lineage>
</organism>
<dbReference type="SUPFAM" id="SSF46955">
    <property type="entry name" value="Putative DNA-binding domain"/>
    <property type="match status" value="1"/>
</dbReference>
<reference evidence="2 3" key="1">
    <citation type="submission" date="2014-02" db="EMBL/GenBank/DDBJ databases">
        <title>Comparative genomics of Haemophilus parasuis isolated from pig lungs.</title>
        <authorList>
            <person name="Kittichotirat W."/>
            <person name="Bumgarner R.E."/>
            <person name="Lawrence P."/>
        </authorList>
    </citation>
    <scope>NUCLEOTIDE SEQUENCE [LARGE SCALE GENOMIC DNA]</scope>
    <source>
        <strain evidence="2 3">HPS10</strain>
    </source>
</reference>
<dbReference type="InterPro" id="IPR003314">
    <property type="entry name" value="Mu-type_HTH"/>
</dbReference>
<dbReference type="InterPro" id="IPR009061">
    <property type="entry name" value="DNA-bd_dom_put_sf"/>
</dbReference>
<dbReference type="Gene3D" id="1.10.10.10">
    <property type="entry name" value="Winged helix-like DNA-binding domain superfamily/Winged helix DNA-binding domain"/>
    <property type="match status" value="1"/>
</dbReference>
<dbReference type="InterPro" id="IPR036388">
    <property type="entry name" value="WH-like_DNA-bd_sf"/>
</dbReference>
<gene>
    <name evidence="2" type="ORF">HPS10_01685</name>
</gene>
<dbReference type="PROSITE" id="PS51702">
    <property type="entry name" value="HTH_MU"/>
    <property type="match status" value="1"/>
</dbReference>
<feature type="non-terminal residue" evidence="2">
    <location>
        <position position="75"/>
    </location>
</feature>
<dbReference type="EMBL" id="JDSO01000020">
    <property type="protein sequence ID" value="KDB48940.1"/>
    <property type="molecule type" value="Genomic_DNA"/>
</dbReference>
<dbReference type="Pfam" id="PF02316">
    <property type="entry name" value="HTH_Tnp_Mu_1"/>
    <property type="match status" value="1"/>
</dbReference>
<dbReference type="Proteomes" id="UP000027036">
    <property type="component" value="Unassembled WGS sequence"/>
</dbReference>
<proteinExistence type="predicted"/>
<comment type="caution">
    <text evidence="2">The sequence shown here is derived from an EMBL/GenBank/DDBJ whole genome shotgun (WGS) entry which is preliminary data.</text>
</comment>
<sequence length="75" mass="8412">MSENNLKTHYSAKELLLLSLTCLPNSVQGIIYQAKKQLWETRKRVGQGGGNEYELSSMPEAVQTEIRSRFAVAVV</sequence>
<dbReference type="RefSeq" id="WP_035522356.1">
    <property type="nucleotide sequence ID" value="NZ_JDSO01000020.1"/>
</dbReference>
<evidence type="ECO:0000259" key="1">
    <source>
        <dbReference type="PROSITE" id="PS51702"/>
    </source>
</evidence>
<dbReference type="GO" id="GO:0003677">
    <property type="term" value="F:DNA binding"/>
    <property type="evidence" value="ECO:0007669"/>
    <property type="project" value="InterPro"/>
</dbReference>